<dbReference type="RefSeq" id="WP_191742572.1">
    <property type="nucleotide sequence ID" value="NZ_JACSQU010000001.1"/>
</dbReference>
<evidence type="ECO:0000313" key="1">
    <source>
        <dbReference type="EMBL" id="MBD7940110.1"/>
    </source>
</evidence>
<comment type="caution">
    <text evidence="1">The sequence shown here is derived from an EMBL/GenBank/DDBJ whole genome shotgun (WGS) entry which is preliminary data.</text>
</comment>
<name>A0ABR8QX49_9CAUL</name>
<reference evidence="1 2" key="1">
    <citation type="submission" date="2020-08" db="EMBL/GenBank/DDBJ databases">
        <title>A Genomic Blueprint of the Chicken Gut Microbiome.</title>
        <authorList>
            <person name="Gilroy R."/>
            <person name="Ravi A."/>
            <person name="Getino M."/>
            <person name="Pursley I."/>
            <person name="Horton D.L."/>
            <person name="Alikhan N.-F."/>
            <person name="Baker D."/>
            <person name="Gharbi K."/>
            <person name="Hall N."/>
            <person name="Watson M."/>
            <person name="Adriaenssens E.M."/>
            <person name="Foster-Nyarko E."/>
            <person name="Jarju S."/>
            <person name="Secka A."/>
            <person name="Antonio M."/>
            <person name="Oren A."/>
            <person name="Chaudhuri R."/>
            <person name="La Ragione R.M."/>
            <person name="Hildebrand F."/>
            <person name="Pallen M.J."/>
        </authorList>
    </citation>
    <scope>NUCLEOTIDE SEQUENCE [LARGE SCALE GENOMIC DNA]</scope>
    <source>
        <strain evidence="1 2">Sa3CVA3</strain>
    </source>
</reference>
<organism evidence="1 2">
    <name type="scientific">Brevundimonas guildfordensis</name>
    <dbReference type="NCBI Taxonomy" id="2762241"/>
    <lineage>
        <taxon>Bacteria</taxon>
        <taxon>Pseudomonadati</taxon>
        <taxon>Pseudomonadota</taxon>
        <taxon>Alphaproteobacteria</taxon>
        <taxon>Caulobacterales</taxon>
        <taxon>Caulobacteraceae</taxon>
        <taxon>Brevundimonas</taxon>
    </lineage>
</organism>
<evidence type="ECO:0000313" key="2">
    <source>
        <dbReference type="Proteomes" id="UP000638918"/>
    </source>
</evidence>
<evidence type="ECO:0008006" key="3">
    <source>
        <dbReference type="Google" id="ProtNLM"/>
    </source>
</evidence>
<protein>
    <recommendedName>
        <fullName evidence="3">Replication protein</fullName>
    </recommendedName>
</protein>
<sequence length="186" mass="21157">MSYANHLHDWAETNGARHALTLTLGLWPSRAFDPEASFRPHLKKLFRAIAHEVFDIPKRHLPNMDIREMPWFAGVVEQATRSGALYPHIHGYIAIPDRLEPLLRGVLRNRWGQDASPSLPAHRIEEWQLVNAPSEAIAPRAVIPPRLGFRPTFELRETVSAGWADYSLKRSGADLRGVWTTPEILH</sequence>
<gene>
    <name evidence="1" type="ORF">H9656_01785</name>
</gene>
<accession>A0ABR8QX49</accession>
<dbReference type="Proteomes" id="UP000638918">
    <property type="component" value="Unassembled WGS sequence"/>
</dbReference>
<proteinExistence type="predicted"/>
<keyword evidence="2" id="KW-1185">Reference proteome</keyword>
<dbReference type="EMBL" id="JACSQU010000001">
    <property type="protein sequence ID" value="MBD7940110.1"/>
    <property type="molecule type" value="Genomic_DNA"/>
</dbReference>